<sequence length="128" mass="13720">MSNQDLSIKSLLSGLVDQISQLVRQELRLAQAEVSQKIAQAQAGGLAVFAGMLLAFCALLILLQALVLALSNIMPPTVAAILVSLTTAAVAFALIKQGQRKLKVTNLVPERTIAAVRRDKELVMEKTK</sequence>
<keyword evidence="1" id="KW-0812">Transmembrane</keyword>
<evidence type="ECO:0000313" key="2">
    <source>
        <dbReference type="EMBL" id="TQV70088.1"/>
    </source>
</evidence>
<dbReference type="AlphaFoldDB" id="A0A545SYR2"/>
<feature type="transmembrane region" description="Helical" evidence="1">
    <location>
        <begin position="73"/>
        <end position="95"/>
    </location>
</feature>
<name>A0A545SYR2_9PROT</name>
<keyword evidence="3" id="KW-1185">Reference proteome</keyword>
<dbReference type="InterPro" id="IPR009937">
    <property type="entry name" value="Phage_holin_3_6"/>
</dbReference>
<reference evidence="2 3" key="1">
    <citation type="submission" date="2019-06" db="EMBL/GenBank/DDBJ databases">
        <title>Whole genome sequence for Rhodospirillaceae sp. R148.</title>
        <authorList>
            <person name="Wang G."/>
        </authorList>
    </citation>
    <scope>NUCLEOTIDE SEQUENCE [LARGE SCALE GENOMIC DNA]</scope>
    <source>
        <strain evidence="2 3">R148</strain>
    </source>
</reference>
<evidence type="ECO:0000256" key="1">
    <source>
        <dbReference type="SAM" id="Phobius"/>
    </source>
</evidence>
<keyword evidence="1" id="KW-1133">Transmembrane helix</keyword>
<accession>A0A545SYR2</accession>
<protein>
    <submittedName>
        <fullName evidence="2">Phage holin family protein</fullName>
    </submittedName>
</protein>
<dbReference type="Pfam" id="PF07332">
    <property type="entry name" value="Phage_holin_3_6"/>
    <property type="match status" value="1"/>
</dbReference>
<proteinExistence type="predicted"/>
<dbReference type="RefSeq" id="WP_142899853.1">
    <property type="nucleotide sequence ID" value="NZ_ML660070.1"/>
</dbReference>
<dbReference type="EMBL" id="VHSH01000019">
    <property type="protein sequence ID" value="TQV70088.1"/>
    <property type="molecule type" value="Genomic_DNA"/>
</dbReference>
<keyword evidence="1" id="KW-0472">Membrane</keyword>
<evidence type="ECO:0000313" key="3">
    <source>
        <dbReference type="Proteomes" id="UP000315252"/>
    </source>
</evidence>
<organism evidence="2 3">
    <name type="scientific">Denitrobaculum tricleocarpae</name>
    <dbReference type="NCBI Taxonomy" id="2591009"/>
    <lineage>
        <taxon>Bacteria</taxon>
        <taxon>Pseudomonadati</taxon>
        <taxon>Pseudomonadota</taxon>
        <taxon>Alphaproteobacteria</taxon>
        <taxon>Rhodospirillales</taxon>
        <taxon>Rhodospirillaceae</taxon>
        <taxon>Denitrobaculum</taxon>
    </lineage>
</organism>
<dbReference type="OrthoDB" id="3216929at2"/>
<gene>
    <name evidence="2" type="ORF">FKG95_28410</name>
</gene>
<dbReference type="Proteomes" id="UP000315252">
    <property type="component" value="Unassembled WGS sequence"/>
</dbReference>
<comment type="caution">
    <text evidence="2">The sequence shown here is derived from an EMBL/GenBank/DDBJ whole genome shotgun (WGS) entry which is preliminary data.</text>
</comment>
<feature type="transmembrane region" description="Helical" evidence="1">
    <location>
        <begin position="46"/>
        <end position="67"/>
    </location>
</feature>